<comment type="caution">
    <text evidence="1">The sequence shown here is derived from an EMBL/GenBank/DDBJ whole genome shotgun (WGS) entry which is preliminary data.</text>
</comment>
<keyword evidence="2" id="KW-1185">Reference proteome</keyword>
<evidence type="ECO:0000313" key="1">
    <source>
        <dbReference type="EMBL" id="KAI9400912.1"/>
    </source>
</evidence>
<gene>
    <name evidence="1" type="ORF">POPTR_001G050900v4</name>
</gene>
<accession>A0ACC0TH45</accession>
<sequence length="334" mass="37813">MLEKPPRTSMTSQDNTQINLEIKTLLVQLNGRVTNLIKKITSAESFKAEIEALVNEARKSHHSSTARRNHLDKARQLLMQKIDEFKKEEDTEDRGLTKTDAMGAPSDLTGNRVSMVQKDHKQTQILATEVDRYIAEIDRKVNVLEDPSYLTEEIRALNVDRVRAESLKLFLQSSDRKKDLEVRRRIAYVNQWLNHKTESHKSGDSSIKYCVLVVDDNCEDRESLRELLMSFKSQTTPTMDVQVAKNGKEAVYLHLAGASFDMIVMDDLMPVMNGIEATKQLFGMGVISFIVGVGDDTVKQAFIDAGIDQYIEKPLTPAKVADLFPDLSDSYFDL</sequence>
<reference evidence="1 2" key="1">
    <citation type="journal article" date="2006" name="Science">
        <title>The genome of black cottonwood, Populus trichocarpa (Torr. &amp; Gray).</title>
        <authorList>
            <person name="Tuskan G.A."/>
            <person name="Difazio S."/>
            <person name="Jansson S."/>
            <person name="Bohlmann J."/>
            <person name="Grigoriev I."/>
            <person name="Hellsten U."/>
            <person name="Putnam N."/>
            <person name="Ralph S."/>
            <person name="Rombauts S."/>
            <person name="Salamov A."/>
            <person name="Schein J."/>
            <person name="Sterck L."/>
            <person name="Aerts A."/>
            <person name="Bhalerao R.R."/>
            <person name="Bhalerao R.P."/>
            <person name="Blaudez D."/>
            <person name="Boerjan W."/>
            <person name="Brun A."/>
            <person name="Brunner A."/>
            <person name="Busov V."/>
            <person name="Campbell M."/>
            <person name="Carlson J."/>
            <person name="Chalot M."/>
            <person name="Chapman J."/>
            <person name="Chen G.L."/>
            <person name="Cooper D."/>
            <person name="Coutinho P.M."/>
            <person name="Couturier J."/>
            <person name="Covert S."/>
            <person name="Cronk Q."/>
            <person name="Cunningham R."/>
            <person name="Davis J."/>
            <person name="Degroeve S."/>
            <person name="Dejardin A."/>
            <person name="Depamphilis C."/>
            <person name="Detter J."/>
            <person name="Dirks B."/>
            <person name="Dubchak I."/>
            <person name="Duplessis S."/>
            <person name="Ehlting J."/>
            <person name="Ellis B."/>
            <person name="Gendler K."/>
            <person name="Goodstein D."/>
            <person name="Gribskov M."/>
            <person name="Grimwood J."/>
            <person name="Groover A."/>
            <person name="Gunter L."/>
            <person name="Hamberger B."/>
            <person name="Heinze B."/>
            <person name="Helariutta Y."/>
            <person name="Henrissat B."/>
            <person name="Holligan D."/>
            <person name="Holt R."/>
            <person name="Huang W."/>
            <person name="Islam-Faridi N."/>
            <person name="Jones S."/>
            <person name="Jones-Rhoades M."/>
            <person name="Jorgensen R."/>
            <person name="Joshi C."/>
            <person name="Kangasjarvi J."/>
            <person name="Karlsson J."/>
            <person name="Kelleher C."/>
            <person name="Kirkpatrick R."/>
            <person name="Kirst M."/>
            <person name="Kohler A."/>
            <person name="Kalluri U."/>
            <person name="Larimer F."/>
            <person name="Leebens-Mack J."/>
            <person name="Leple J.C."/>
            <person name="Locascio P."/>
            <person name="Lou Y."/>
            <person name="Lucas S."/>
            <person name="Martin F."/>
            <person name="Montanini B."/>
            <person name="Napoli C."/>
            <person name="Nelson D.R."/>
            <person name="Nelson C."/>
            <person name="Nieminen K."/>
            <person name="Nilsson O."/>
            <person name="Pereda V."/>
            <person name="Peter G."/>
            <person name="Philippe R."/>
            <person name="Pilate G."/>
            <person name="Poliakov A."/>
            <person name="Razumovskaya J."/>
            <person name="Richardson P."/>
            <person name="Rinaldi C."/>
            <person name="Ritland K."/>
            <person name="Rouze P."/>
            <person name="Ryaboy D."/>
            <person name="Schmutz J."/>
            <person name="Schrader J."/>
            <person name="Segerman B."/>
            <person name="Shin H."/>
            <person name="Siddiqui A."/>
            <person name="Sterky F."/>
            <person name="Terry A."/>
            <person name="Tsai C.J."/>
            <person name="Uberbacher E."/>
            <person name="Unneberg P."/>
            <person name="Vahala J."/>
            <person name="Wall K."/>
            <person name="Wessler S."/>
            <person name="Yang G."/>
            <person name="Yin T."/>
            <person name="Douglas C."/>
            <person name="Marra M."/>
            <person name="Sandberg G."/>
            <person name="Van de Peer Y."/>
            <person name="Rokhsar D."/>
        </authorList>
    </citation>
    <scope>NUCLEOTIDE SEQUENCE [LARGE SCALE GENOMIC DNA]</scope>
    <source>
        <strain evidence="2">cv. Nisqually</strain>
    </source>
</reference>
<protein>
    <submittedName>
        <fullName evidence="1">Uncharacterized protein</fullName>
    </submittedName>
</protein>
<evidence type="ECO:0000313" key="2">
    <source>
        <dbReference type="Proteomes" id="UP000006729"/>
    </source>
</evidence>
<organism evidence="1 2">
    <name type="scientific">Populus trichocarpa</name>
    <name type="common">Western balsam poplar</name>
    <name type="synonym">Populus balsamifera subsp. trichocarpa</name>
    <dbReference type="NCBI Taxonomy" id="3694"/>
    <lineage>
        <taxon>Eukaryota</taxon>
        <taxon>Viridiplantae</taxon>
        <taxon>Streptophyta</taxon>
        <taxon>Embryophyta</taxon>
        <taxon>Tracheophyta</taxon>
        <taxon>Spermatophyta</taxon>
        <taxon>Magnoliopsida</taxon>
        <taxon>eudicotyledons</taxon>
        <taxon>Gunneridae</taxon>
        <taxon>Pentapetalae</taxon>
        <taxon>rosids</taxon>
        <taxon>fabids</taxon>
        <taxon>Malpighiales</taxon>
        <taxon>Salicaceae</taxon>
        <taxon>Saliceae</taxon>
        <taxon>Populus</taxon>
    </lineage>
</organism>
<dbReference type="Proteomes" id="UP000006729">
    <property type="component" value="Chromosome 1"/>
</dbReference>
<dbReference type="EMBL" id="CM009290">
    <property type="protein sequence ID" value="KAI9400912.1"/>
    <property type="molecule type" value="Genomic_DNA"/>
</dbReference>
<proteinExistence type="predicted"/>
<name>A0ACC0TH45_POPTR</name>